<name>A0ABT7HKD0_9FUSO</name>
<dbReference type="PANTHER" id="PTHR44227:SF3">
    <property type="entry name" value="PROTEIN O-MANNOSYL-TRANSFERASE TMTC4"/>
    <property type="match status" value="1"/>
</dbReference>
<dbReference type="InterPro" id="IPR052346">
    <property type="entry name" value="O-mannosyl-transferase_TMTC"/>
</dbReference>
<evidence type="ECO:0000256" key="4">
    <source>
        <dbReference type="SAM" id="SignalP"/>
    </source>
</evidence>
<keyword evidence="4" id="KW-0732">Signal</keyword>
<dbReference type="PANTHER" id="PTHR44227">
    <property type="match status" value="1"/>
</dbReference>
<accession>A0ABT7HKD0</accession>
<evidence type="ECO:0000256" key="3">
    <source>
        <dbReference type="PROSITE-ProRule" id="PRU00339"/>
    </source>
</evidence>
<proteinExistence type="predicted"/>
<organism evidence="5 6">
    <name type="scientific">Sneathia sanguinegens</name>
    <dbReference type="NCBI Taxonomy" id="40543"/>
    <lineage>
        <taxon>Bacteria</taxon>
        <taxon>Fusobacteriati</taxon>
        <taxon>Fusobacteriota</taxon>
        <taxon>Fusobacteriia</taxon>
        <taxon>Fusobacteriales</taxon>
        <taxon>Leptotrichiaceae</taxon>
        <taxon>Sneathia</taxon>
    </lineage>
</organism>
<dbReference type="SUPFAM" id="SSF81901">
    <property type="entry name" value="HCP-like"/>
    <property type="match status" value="1"/>
</dbReference>
<evidence type="ECO:0000256" key="1">
    <source>
        <dbReference type="ARBA" id="ARBA00022737"/>
    </source>
</evidence>
<reference evidence="5 6" key="1">
    <citation type="submission" date="2023-06" db="EMBL/GenBank/DDBJ databases">
        <title>Antibody response to the Sneathia vaginalis cytopathogenic toxin A during pregnancy.</title>
        <authorList>
            <person name="Mccoy Z.T."/>
            <person name="Serrano M.G."/>
            <person name="Spaine K."/>
            <person name="Edwards D.J."/>
            <person name="Buck G.A."/>
            <person name="Jefferson K."/>
        </authorList>
    </citation>
    <scope>NUCLEOTIDE SEQUENCE [LARGE SCALE GENOMIC DNA]</scope>
    <source>
        <strain evidence="5 6">CCUG 42621</strain>
    </source>
</reference>
<feature type="signal peptide" evidence="4">
    <location>
        <begin position="1"/>
        <end position="18"/>
    </location>
</feature>
<feature type="chain" id="PRO_5047295716" description="Tetratricopeptide repeat protein" evidence="4">
    <location>
        <begin position="19"/>
        <end position="377"/>
    </location>
</feature>
<dbReference type="Pfam" id="PF13181">
    <property type="entry name" value="TPR_8"/>
    <property type="match status" value="2"/>
</dbReference>
<evidence type="ECO:0000313" key="5">
    <source>
        <dbReference type="EMBL" id="MDK9580993.1"/>
    </source>
</evidence>
<evidence type="ECO:0008006" key="7">
    <source>
        <dbReference type="Google" id="ProtNLM"/>
    </source>
</evidence>
<dbReference type="InterPro" id="IPR019734">
    <property type="entry name" value="TPR_rpt"/>
</dbReference>
<dbReference type="PROSITE" id="PS50005">
    <property type="entry name" value="TPR"/>
    <property type="match status" value="1"/>
</dbReference>
<evidence type="ECO:0000256" key="2">
    <source>
        <dbReference type="ARBA" id="ARBA00022803"/>
    </source>
</evidence>
<keyword evidence="6" id="KW-1185">Reference proteome</keyword>
<comment type="caution">
    <text evidence="5">The sequence shown here is derived from an EMBL/GenBank/DDBJ whole genome shotgun (WGS) entry which is preliminary data.</text>
</comment>
<dbReference type="InterPro" id="IPR011990">
    <property type="entry name" value="TPR-like_helical_dom_sf"/>
</dbReference>
<keyword evidence="1" id="KW-0677">Repeat</keyword>
<feature type="repeat" description="TPR" evidence="3">
    <location>
        <begin position="230"/>
        <end position="263"/>
    </location>
</feature>
<dbReference type="Gene3D" id="1.25.40.10">
    <property type="entry name" value="Tetratricopeptide repeat domain"/>
    <property type="match status" value="2"/>
</dbReference>
<evidence type="ECO:0000313" key="6">
    <source>
        <dbReference type="Proteomes" id="UP001225134"/>
    </source>
</evidence>
<gene>
    <name evidence="5" type="ORF">QQA45_05700</name>
</gene>
<sequence length="377" mass="42194">MKKILAMSAMIASLVALAGPKEDINKANELFKKGKNEEAIKILKESKNAKGENAEYEYINYFLATSGSKSEEEAVMYLKKACEDKTSKSQYAINANILLADHAKTLKEKIEYLEMLDARVGDQIDVMVNLAFDYKSTNETEKLATLNKRVEAKGEDFKNAFEITLGKLYLKKGNETEAMLHLNKTLNSKVPVIASETNLILAEYNLLEKKDAKKANSYFEKAIKINPKEDMLYARIGVIYTNVNELAKAKKYFLKAYELNKQIEPNVKNLFTLAILSKDAKDEAKYANIIKAKQGYYGVAQYLLTINDLNDAEKYAKMAIAGKEKGAELIMAITLGKMGKLDSALKVAKEASNKKIEGADKLVQEIEMLIKESAKTK</sequence>
<keyword evidence="2 3" id="KW-0802">TPR repeat</keyword>
<dbReference type="EMBL" id="JASSPP010000009">
    <property type="protein sequence ID" value="MDK9580993.1"/>
    <property type="molecule type" value="Genomic_DNA"/>
</dbReference>
<dbReference type="Proteomes" id="UP001225134">
    <property type="component" value="Unassembled WGS sequence"/>
</dbReference>
<protein>
    <recommendedName>
        <fullName evidence="7">Tetratricopeptide repeat protein</fullName>
    </recommendedName>
</protein>
<dbReference type="RefSeq" id="WP_285153223.1">
    <property type="nucleotide sequence ID" value="NZ_JASSPP010000009.1"/>
</dbReference>